<proteinExistence type="predicted"/>
<dbReference type="EMBL" id="MNBE01000438">
    <property type="protein sequence ID" value="OKP09835.1"/>
    <property type="molecule type" value="Genomic_DNA"/>
</dbReference>
<protein>
    <submittedName>
        <fullName evidence="1">Uncharacterized protein</fullName>
    </submittedName>
</protein>
<sequence length="68" mass="7449">MEVLVLGAPVQTPEEIRDIPTGKFISKERQPTTKAAHGIGGQGRRSFHDFTSLYTVKTEAVGLIILLK</sequence>
<accession>A0A1Q5UBH4</accession>
<comment type="caution">
    <text evidence="1">The sequence shown here is derived from an EMBL/GenBank/DDBJ whole genome shotgun (WGS) entry which is preliminary data.</text>
</comment>
<reference evidence="1 2" key="1">
    <citation type="submission" date="2016-10" db="EMBL/GenBank/DDBJ databases">
        <title>Genome sequence of the ascomycete fungus Penicillium subrubescens.</title>
        <authorList>
            <person name="De Vries R.P."/>
            <person name="Peng M."/>
            <person name="Dilokpimol A."/>
            <person name="Hilden K."/>
            <person name="Makela M.R."/>
            <person name="Grigoriev I."/>
            <person name="Riley R."/>
            <person name="Granchi Z."/>
        </authorList>
    </citation>
    <scope>NUCLEOTIDE SEQUENCE [LARGE SCALE GENOMIC DNA]</scope>
    <source>
        <strain evidence="1 2">CBS 132785</strain>
    </source>
</reference>
<dbReference type="AlphaFoldDB" id="A0A1Q5UBH4"/>
<evidence type="ECO:0000313" key="2">
    <source>
        <dbReference type="Proteomes" id="UP000186955"/>
    </source>
</evidence>
<evidence type="ECO:0000313" key="1">
    <source>
        <dbReference type="EMBL" id="OKP09835.1"/>
    </source>
</evidence>
<keyword evidence="2" id="KW-1185">Reference proteome</keyword>
<name>A0A1Q5UBH4_9EURO</name>
<dbReference type="Proteomes" id="UP000186955">
    <property type="component" value="Unassembled WGS sequence"/>
</dbReference>
<gene>
    <name evidence="1" type="ORF">PENSUB_4759</name>
</gene>
<organism evidence="1 2">
    <name type="scientific">Penicillium subrubescens</name>
    <dbReference type="NCBI Taxonomy" id="1316194"/>
    <lineage>
        <taxon>Eukaryota</taxon>
        <taxon>Fungi</taxon>
        <taxon>Dikarya</taxon>
        <taxon>Ascomycota</taxon>
        <taxon>Pezizomycotina</taxon>
        <taxon>Eurotiomycetes</taxon>
        <taxon>Eurotiomycetidae</taxon>
        <taxon>Eurotiales</taxon>
        <taxon>Aspergillaceae</taxon>
        <taxon>Penicillium</taxon>
    </lineage>
</organism>